<evidence type="ECO:0000313" key="2">
    <source>
        <dbReference type="Proteomes" id="UP000814128"/>
    </source>
</evidence>
<evidence type="ECO:0000313" key="1">
    <source>
        <dbReference type="EMBL" id="KAI0030777.1"/>
    </source>
</evidence>
<protein>
    <submittedName>
        <fullName evidence="1">Uncharacterized protein</fullName>
    </submittedName>
</protein>
<gene>
    <name evidence="1" type="ORF">K488DRAFT_53526</name>
</gene>
<dbReference type="Proteomes" id="UP000814128">
    <property type="component" value="Unassembled WGS sequence"/>
</dbReference>
<reference evidence="1" key="2">
    <citation type="journal article" date="2022" name="New Phytol.">
        <title>Evolutionary transition to the ectomycorrhizal habit in the genomes of a hyperdiverse lineage of mushroom-forming fungi.</title>
        <authorList>
            <person name="Looney B."/>
            <person name="Miyauchi S."/>
            <person name="Morin E."/>
            <person name="Drula E."/>
            <person name="Courty P.E."/>
            <person name="Kohler A."/>
            <person name="Kuo A."/>
            <person name="LaButti K."/>
            <person name="Pangilinan J."/>
            <person name="Lipzen A."/>
            <person name="Riley R."/>
            <person name="Andreopoulos W."/>
            <person name="He G."/>
            <person name="Johnson J."/>
            <person name="Nolan M."/>
            <person name="Tritt A."/>
            <person name="Barry K.W."/>
            <person name="Grigoriev I.V."/>
            <person name="Nagy L.G."/>
            <person name="Hibbett D."/>
            <person name="Henrissat B."/>
            <person name="Matheny P.B."/>
            <person name="Labbe J."/>
            <person name="Martin F.M."/>
        </authorList>
    </citation>
    <scope>NUCLEOTIDE SEQUENCE</scope>
    <source>
        <strain evidence="1">EC-137</strain>
    </source>
</reference>
<accession>A0ACB8QGH4</accession>
<keyword evidence="2" id="KW-1185">Reference proteome</keyword>
<name>A0ACB8QGH4_9AGAM</name>
<sequence>MSIPRLLPRYLSLRALAPRINPPLLPLTSRLGPKELTRAPRISTARLFHPSPSSRLSPSRLSFSNSTSHDPLPPNATLSQRLKHLVRAYGWYALGVYAVVSILDFGVAFAGINILGAEYVSSVATAAKAWVFSLINRTPDAAPAADQTTAAAATAGGQEGLYAMLLLAYTVHKTIFLPVRIGVTATCTPRIVGWLRARGWAGSSGTRAAIQDMRERIRRRD</sequence>
<dbReference type="EMBL" id="MU273606">
    <property type="protein sequence ID" value="KAI0030777.1"/>
    <property type="molecule type" value="Genomic_DNA"/>
</dbReference>
<organism evidence="1 2">
    <name type="scientific">Vararia minispora EC-137</name>
    <dbReference type="NCBI Taxonomy" id="1314806"/>
    <lineage>
        <taxon>Eukaryota</taxon>
        <taxon>Fungi</taxon>
        <taxon>Dikarya</taxon>
        <taxon>Basidiomycota</taxon>
        <taxon>Agaricomycotina</taxon>
        <taxon>Agaricomycetes</taxon>
        <taxon>Russulales</taxon>
        <taxon>Lachnocladiaceae</taxon>
        <taxon>Vararia</taxon>
    </lineage>
</organism>
<reference evidence="1" key="1">
    <citation type="submission" date="2021-02" db="EMBL/GenBank/DDBJ databases">
        <authorList>
            <consortium name="DOE Joint Genome Institute"/>
            <person name="Ahrendt S."/>
            <person name="Looney B.P."/>
            <person name="Miyauchi S."/>
            <person name="Morin E."/>
            <person name="Drula E."/>
            <person name="Courty P.E."/>
            <person name="Chicoki N."/>
            <person name="Fauchery L."/>
            <person name="Kohler A."/>
            <person name="Kuo A."/>
            <person name="Labutti K."/>
            <person name="Pangilinan J."/>
            <person name="Lipzen A."/>
            <person name="Riley R."/>
            <person name="Andreopoulos W."/>
            <person name="He G."/>
            <person name="Johnson J."/>
            <person name="Barry K.W."/>
            <person name="Grigoriev I.V."/>
            <person name="Nagy L."/>
            <person name="Hibbett D."/>
            <person name="Henrissat B."/>
            <person name="Matheny P.B."/>
            <person name="Labbe J."/>
            <person name="Martin F."/>
        </authorList>
    </citation>
    <scope>NUCLEOTIDE SEQUENCE</scope>
    <source>
        <strain evidence="1">EC-137</strain>
    </source>
</reference>
<comment type="caution">
    <text evidence="1">The sequence shown here is derived from an EMBL/GenBank/DDBJ whole genome shotgun (WGS) entry which is preliminary data.</text>
</comment>
<proteinExistence type="predicted"/>